<evidence type="ECO:0000313" key="1">
    <source>
        <dbReference type="EMBL" id="TEU31737.1"/>
    </source>
</evidence>
<evidence type="ECO:0000313" key="2">
    <source>
        <dbReference type="Proteomes" id="UP000298234"/>
    </source>
</evidence>
<dbReference type="RefSeq" id="WP_134257873.1">
    <property type="nucleotide sequence ID" value="NZ_SNSF01000109.1"/>
</dbReference>
<dbReference type="EMBL" id="SNSQ01000114">
    <property type="protein sequence ID" value="TEU31737.1"/>
    <property type="molecule type" value="Genomic_DNA"/>
</dbReference>
<dbReference type="AlphaFoldDB" id="A0AAX2RA88"/>
<dbReference type="Proteomes" id="UP000298234">
    <property type="component" value="Unassembled WGS sequence"/>
</dbReference>
<sequence length="347" mass="38657">MHIFIDESGTFTGIGAGAPAVSTIGALILTSHSLSKLFRKYERLRINLPKNGKGEVKGSKLNETQVAAVVELLRKNGAIFCASMIDLAGHTTDDIAAHRNRRSASLAANLTDGHTQELRDSVAALQARMAGFPDQLYVQGAVTIDLLYRIMQDMIMYHCQRFPKELAEFHWIIDAKAPAVVTDWEDWWSKTLVIWLQAMSLERPGAMLPGGDYRHFRRFILAELPAYLRDVAPPGDRAYGAGVDLQLMYGESFRFSSEPEPGLELVDIVTNALRRGLAGNLGEEGWLPLRSLMIHRSDVYVSPVGLISDDNRKLAQSLLPVMNKFRTGGRIMATRGLQWPDEVLRDR</sequence>
<comment type="caution">
    <text evidence="1">The sequence shown here is derived from an EMBL/GenBank/DDBJ whole genome shotgun (WGS) entry which is preliminary data.</text>
</comment>
<organism evidence="1 2">
    <name type="scientific">Burkholderia cepacia</name>
    <name type="common">Pseudomonas cepacia</name>
    <dbReference type="NCBI Taxonomy" id="292"/>
    <lineage>
        <taxon>Bacteria</taxon>
        <taxon>Pseudomonadati</taxon>
        <taxon>Pseudomonadota</taxon>
        <taxon>Betaproteobacteria</taxon>
        <taxon>Burkholderiales</taxon>
        <taxon>Burkholderiaceae</taxon>
        <taxon>Burkholderia</taxon>
        <taxon>Burkholderia cepacia complex</taxon>
    </lineage>
</organism>
<proteinExistence type="predicted"/>
<reference evidence="1 2" key="1">
    <citation type="submission" date="2019-03" db="EMBL/GenBank/DDBJ databases">
        <title>Burkholderia cepacia outbreak.</title>
        <authorList>
            <person name="Farzana R."/>
            <person name="Walsh T.R."/>
        </authorList>
    </citation>
    <scope>NUCLEOTIDE SEQUENCE [LARGE SCALE GENOMIC DNA]</scope>
    <source>
        <strain evidence="2">d13</strain>
    </source>
</reference>
<name>A0AAX2RA88_BURCE</name>
<protein>
    <recommendedName>
        <fullName evidence="3">DUF3800 domain-containing protein</fullName>
    </recommendedName>
</protein>
<evidence type="ECO:0008006" key="3">
    <source>
        <dbReference type="Google" id="ProtNLM"/>
    </source>
</evidence>
<accession>A0AAX2RA88</accession>
<gene>
    <name evidence="1" type="ORF">E3D37_44325</name>
</gene>